<evidence type="ECO:0000313" key="1">
    <source>
        <dbReference type="EMBL" id="GAA1953707.1"/>
    </source>
</evidence>
<sequence>MTAITDAVTLGRTGDRDAARATLIALWPAVHRGGDPLHRCVLAHHLADLCDDPAEALGWNIRALDATDLLDDERTERAHPGLRVRGFYSSVHLNLAEDYRRLGSFDLAKRHLGRASEFLDAVPDDEYGTVVRQGIAGVTEAVDARSAAAREMPEQ</sequence>
<gene>
    <name evidence="1" type="ORF">GCM10009754_23720</name>
</gene>
<keyword evidence="2" id="KW-1185">Reference proteome</keyword>
<organism evidence="1 2">
    <name type="scientific">Amycolatopsis minnesotensis</name>
    <dbReference type="NCBI Taxonomy" id="337894"/>
    <lineage>
        <taxon>Bacteria</taxon>
        <taxon>Bacillati</taxon>
        <taxon>Actinomycetota</taxon>
        <taxon>Actinomycetes</taxon>
        <taxon>Pseudonocardiales</taxon>
        <taxon>Pseudonocardiaceae</taxon>
        <taxon>Amycolatopsis</taxon>
    </lineage>
</organism>
<dbReference type="Proteomes" id="UP001501116">
    <property type="component" value="Unassembled WGS sequence"/>
</dbReference>
<name>A0ABP5BW52_9PSEU</name>
<accession>A0ABP5BW52</accession>
<proteinExistence type="predicted"/>
<dbReference type="EMBL" id="BAAANN010000008">
    <property type="protein sequence ID" value="GAA1953707.1"/>
    <property type="molecule type" value="Genomic_DNA"/>
</dbReference>
<reference evidence="2" key="1">
    <citation type="journal article" date="2019" name="Int. J. Syst. Evol. Microbiol.">
        <title>The Global Catalogue of Microorganisms (GCM) 10K type strain sequencing project: providing services to taxonomists for standard genome sequencing and annotation.</title>
        <authorList>
            <consortium name="The Broad Institute Genomics Platform"/>
            <consortium name="The Broad Institute Genome Sequencing Center for Infectious Disease"/>
            <person name="Wu L."/>
            <person name="Ma J."/>
        </authorList>
    </citation>
    <scope>NUCLEOTIDE SEQUENCE [LARGE SCALE GENOMIC DNA]</scope>
    <source>
        <strain evidence="2">JCM 14545</strain>
    </source>
</reference>
<evidence type="ECO:0008006" key="3">
    <source>
        <dbReference type="Google" id="ProtNLM"/>
    </source>
</evidence>
<comment type="caution">
    <text evidence="1">The sequence shown here is derived from an EMBL/GenBank/DDBJ whole genome shotgun (WGS) entry which is preliminary data.</text>
</comment>
<evidence type="ECO:0000313" key="2">
    <source>
        <dbReference type="Proteomes" id="UP001501116"/>
    </source>
</evidence>
<protein>
    <recommendedName>
        <fullName evidence="3">Tetratricopeptide repeat protein</fullName>
    </recommendedName>
</protein>